<evidence type="ECO:0000313" key="2">
    <source>
        <dbReference type="Proteomes" id="UP001516023"/>
    </source>
</evidence>
<evidence type="ECO:0000313" key="1">
    <source>
        <dbReference type="EMBL" id="KAL3804851.1"/>
    </source>
</evidence>
<protein>
    <submittedName>
        <fullName evidence="1">Uncharacterized protein</fullName>
    </submittedName>
</protein>
<keyword evidence="2" id="KW-1185">Reference proteome</keyword>
<gene>
    <name evidence="1" type="ORF">HJC23_006623</name>
</gene>
<name>A0ABD3R0H3_9STRA</name>
<accession>A0ABD3R0H3</accession>
<comment type="caution">
    <text evidence="1">The sequence shown here is derived from an EMBL/GenBank/DDBJ whole genome shotgun (WGS) entry which is preliminary data.</text>
</comment>
<organism evidence="1 2">
    <name type="scientific">Cyclotella cryptica</name>
    <dbReference type="NCBI Taxonomy" id="29204"/>
    <lineage>
        <taxon>Eukaryota</taxon>
        <taxon>Sar</taxon>
        <taxon>Stramenopiles</taxon>
        <taxon>Ochrophyta</taxon>
        <taxon>Bacillariophyta</taxon>
        <taxon>Coscinodiscophyceae</taxon>
        <taxon>Thalassiosirophycidae</taxon>
        <taxon>Stephanodiscales</taxon>
        <taxon>Stephanodiscaceae</taxon>
        <taxon>Cyclotella</taxon>
    </lineage>
</organism>
<proteinExistence type="predicted"/>
<reference evidence="1 2" key="1">
    <citation type="journal article" date="2020" name="G3 (Bethesda)">
        <title>Improved Reference Genome for Cyclotella cryptica CCMP332, a Model for Cell Wall Morphogenesis, Salinity Adaptation, and Lipid Production in Diatoms (Bacillariophyta).</title>
        <authorList>
            <person name="Roberts W.R."/>
            <person name="Downey K.M."/>
            <person name="Ruck E.C."/>
            <person name="Traller J.C."/>
            <person name="Alverson A.J."/>
        </authorList>
    </citation>
    <scope>NUCLEOTIDE SEQUENCE [LARGE SCALE GENOMIC DNA]</scope>
    <source>
        <strain evidence="1 2">CCMP332</strain>
    </source>
</reference>
<sequence length="163" mass="18509">MPFARFVHQTKSIRSSKVTFSETSTLILMRPKTQPELKLTWYTTEDISHFKQDALAAATSLVETNASSAMAYVEMSLRAGQIHRISDFSEIDNACGIEHLLSPHVFRMMLETRNLTIERVLCEQERQKKRGIKKCELIAKASMNTSVLSQKWHHSIAVLNSTA</sequence>
<dbReference type="EMBL" id="JABMIG020000005">
    <property type="protein sequence ID" value="KAL3804851.1"/>
    <property type="molecule type" value="Genomic_DNA"/>
</dbReference>
<dbReference type="AlphaFoldDB" id="A0ABD3R0H3"/>
<dbReference type="Proteomes" id="UP001516023">
    <property type="component" value="Unassembled WGS sequence"/>
</dbReference>